<sequence length="656" mass="73974">MKNMKKNIYRLFLAVTVLFAHQTTVFAQYARLEADKQYELYNFSKAIDLYELAYKKKPTLHAAERLAQAYSYQNNYKQAESWYAIAAGMSNTNPENVLHYAKALQQNSKYAEAKAQYQKYGELNKDVDPKEQNLWLLSCDSAGFWMKNPATVVISNEKILNTPQSDWGATVYGNSIVFSSDRGNTSADKLSGNRPFLKFDGTKKPDRTVYGWTGNHYLKLYEKDENQDSVFSFNLNANTDYHVGPASFSKDGKEVFFTLSKIPKKPVYVNGKIATVNLEIYSSKKDADGKWASPIPFKYNKVDDYSVGDPFITSDGNSLYFVSNMPNGLGGTDIYMCQRTSAGDWGLPVNLKEINTKGNERTPILDNEHNLYFSTDGRVGMGGLDIFKAQLLNGKFAGPKNLGYPTNSPQDDFAYLKTSPLTGYFTSNRSGGLGSDDIYSFTEQQIFALKLIGSVFDRKTNQPLVNAIVTLSKINGQTLKVQTDESGNFRFNLDKESDYNLTGEKSNYRADVASLTTINLTASAEIRRDLYLEKIELEKAIKIENIYYDFDKSNIRPDAAVELDKLVKILKDNPTIWVELGSHTDSRGNDQYNQWLSQRRANSAVQYIIDHGIGKNRITAKGYGESKLLNNCSNGVKCSEADHQLNRRTEFKIVKQ</sequence>
<comment type="caution">
    <text evidence="1">The sequence shown here is derived from an EMBL/GenBank/DDBJ whole genome shotgun (WGS) entry which is preliminary data.</text>
</comment>
<dbReference type="EMBL" id="JAVDTF010000003">
    <property type="protein sequence ID" value="MDR6784539.1"/>
    <property type="molecule type" value="Genomic_DNA"/>
</dbReference>
<accession>A0ACC6KYW1</accession>
<name>A0ACC6KYW1_9SPHI</name>
<keyword evidence="2" id="KW-1185">Reference proteome</keyword>
<gene>
    <name evidence="1" type="ORF">J2X78_003113</name>
</gene>
<evidence type="ECO:0000313" key="1">
    <source>
        <dbReference type="EMBL" id="MDR6784539.1"/>
    </source>
</evidence>
<proteinExistence type="predicted"/>
<evidence type="ECO:0000313" key="2">
    <source>
        <dbReference type="Proteomes" id="UP001246858"/>
    </source>
</evidence>
<organism evidence="1 2">
    <name type="scientific">Pedobacter africanus</name>
    <dbReference type="NCBI Taxonomy" id="151894"/>
    <lineage>
        <taxon>Bacteria</taxon>
        <taxon>Pseudomonadati</taxon>
        <taxon>Bacteroidota</taxon>
        <taxon>Sphingobacteriia</taxon>
        <taxon>Sphingobacteriales</taxon>
        <taxon>Sphingobacteriaceae</taxon>
        <taxon>Pedobacter</taxon>
    </lineage>
</organism>
<dbReference type="Proteomes" id="UP001246858">
    <property type="component" value="Unassembled WGS sequence"/>
</dbReference>
<protein>
    <submittedName>
        <fullName evidence="1">Outer membrane protein OmpA-like peptidoglycan-associated protein/tetratricopeptide (TPR) repeat protein</fullName>
    </submittedName>
</protein>
<reference evidence="1" key="1">
    <citation type="submission" date="2023-07" db="EMBL/GenBank/DDBJ databases">
        <title>Sorghum-associated microbial communities from plants grown in Nebraska, USA.</title>
        <authorList>
            <person name="Schachtman D."/>
        </authorList>
    </citation>
    <scope>NUCLEOTIDE SEQUENCE</scope>
    <source>
        <strain evidence="1">2697</strain>
    </source>
</reference>